<dbReference type="Proteomes" id="UP000580474">
    <property type="component" value="Unassembled WGS sequence"/>
</dbReference>
<name>A0A840NAJ8_9PSEU</name>
<gene>
    <name evidence="1" type="ORF">BJ969_000243</name>
</gene>
<dbReference type="InterPro" id="IPR013493">
    <property type="entry name" value="CHP02677"/>
</dbReference>
<keyword evidence="2" id="KW-1185">Reference proteome</keyword>
<evidence type="ECO:0000313" key="1">
    <source>
        <dbReference type="EMBL" id="MBB5067155.1"/>
    </source>
</evidence>
<reference evidence="1 2" key="1">
    <citation type="submission" date="2020-08" db="EMBL/GenBank/DDBJ databases">
        <title>Sequencing the genomes of 1000 actinobacteria strains.</title>
        <authorList>
            <person name="Klenk H.-P."/>
        </authorList>
    </citation>
    <scope>NUCLEOTIDE SEQUENCE [LARGE SCALE GENOMIC DNA]</scope>
    <source>
        <strain evidence="1 2">DSM 45582</strain>
    </source>
</reference>
<accession>A0A840NAJ8</accession>
<comment type="caution">
    <text evidence="1">The sequence shown here is derived from an EMBL/GenBank/DDBJ whole genome shotgun (WGS) entry which is preliminary data.</text>
</comment>
<protein>
    <submittedName>
        <fullName evidence="1">Uncharacterized protein (TIGR02677 family)</fullName>
    </submittedName>
</protein>
<organism evidence="1 2">
    <name type="scientific">Saccharopolyspora gloriosae</name>
    <dbReference type="NCBI Taxonomy" id="455344"/>
    <lineage>
        <taxon>Bacteria</taxon>
        <taxon>Bacillati</taxon>
        <taxon>Actinomycetota</taxon>
        <taxon>Actinomycetes</taxon>
        <taxon>Pseudonocardiales</taxon>
        <taxon>Pseudonocardiaceae</taxon>
        <taxon>Saccharopolyspora</taxon>
    </lineage>
</organism>
<proteinExistence type="predicted"/>
<dbReference type="AlphaFoldDB" id="A0A840NAJ8"/>
<dbReference type="EMBL" id="JACHIV010000001">
    <property type="protein sequence ID" value="MBB5067155.1"/>
    <property type="molecule type" value="Genomic_DNA"/>
</dbReference>
<sequence>MATQRVPPDMFRFAVGAQAEAHSAILHAFGEANEDLCTALGIDDVRSRLRAADWFDALTDEDLAERLKKLAEWGLLDVVQNHAENYRTATEYERRNLHYSLTKAGEAACAGVRHALAVLNEAGALQTAVLDALADRLTELAGLLDDPATADRRLFSAVQEVEGRLEALRTGATGFNGELQRLLRADGADLDTFHEVKAATVAYLQEFVTNLDQRTHAVVAALGRVEEHGIDELHRRALSGADLPPTAGEHATQEWLRHRRSRWDGLRSWFRPADGSTPRIDQLHAVARRAIVALLQVLDRITEARRHSSGAAADFRELARWFATADRDEDLHRLWSAAFGLGSARHAHLAHEDPELVAPSTPWAQAPRVRVSALLRSNGRTEKFARTGKVRDTSAVAALRASRARQERAELEAAWRRLATGGEVRLSSFGELEPGVFDRLLDLLGRALATREDSTGLRRACTGDGQVEIVLRDPGDARSARLRTSRGTLRGADYLVDVRLLTDSPDAEAAG</sequence>
<dbReference type="Pfam" id="PF09660">
    <property type="entry name" value="DUF2397"/>
    <property type="match status" value="1"/>
</dbReference>
<dbReference type="NCBIfam" id="TIGR02677">
    <property type="entry name" value="TIGR02677 family protein"/>
    <property type="match status" value="1"/>
</dbReference>
<evidence type="ECO:0000313" key="2">
    <source>
        <dbReference type="Proteomes" id="UP000580474"/>
    </source>
</evidence>